<dbReference type="Pfam" id="PF20512">
    <property type="entry name" value="PMI_typeI_hel"/>
    <property type="match status" value="1"/>
</dbReference>
<dbReference type="GO" id="GO:0005975">
    <property type="term" value="P:carbohydrate metabolic process"/>
    <property type="evidence" value="ECO:0007669"/>
    <property type="project" value="InterPro"/>
</dbReference>
<dbReference type="PIRSF" id="PIRSF001480">
    <property type="entry name" value="Mannose-6-phosphate_isomerase"/>
    <property type="match status" value="1"/>
</dbReference>
<protein>
    <recommendedName>
        <fullName evidence="4">mannose-6-phosphate isomerase</fullName>
        <ecNumber evidence="4">5.3.1.8</ecNumber>
    </recommendedName>
</protein>
<feature type="domain" description="Phosphomannose isomerase type I helical insertion" evidence="11">
    <location>
        <begin position="170"/>
        <end position="254"/>
    </location>
</feature>
<feature type="active site" evidence="8">
    <location>
        <position position="293"/>
    </location>
</feature>
<evidence type="ECO:0000313" key="12">
    <source>
        <dbReference type="EMBL" id="KAJ3426849.1"/>
    </source>
</evidence>
<dbReference type="InterPro" id="IPR016305">
    <property type="entry name" value="Mannose-6-P_Isomerase"/>
</dbReference>
<evidence type="ECO:0000313" key="13">
    <source>
        <dbReference type="Proteomes" id="UP001146793"/>
    </source>
</evidence>
<gene>
    <name evidence="12" type="ORF">M0812_26419</name>
</gene>
<sequence length="416" mass="47053">MKKYNFYPLFCKIQQYAWGKFGTNSIAGKLWSSNQDKILDSNTPYAEFWVGDHPNGPSEVGLKSKKVTIPEFFSQDLSLLGPSILNFTNNEPRLPFLLKVLSINKSLSIQSHPDKKLAKRLHSQRPEIYKDPNHKPELAIALTYLEAFVGFRDPLEIYNNLMNYQPCKDLVGVELVNNLKKQISNKDGKAVAKTLKEIFKAISTAKADIVSTKADELIELIHNKSENEFTSDEKLILRLNKQFPGDVGIFLSFLMKYRHLKPNQAIFIGPNTAHNYLAGEIIECMATSDNVIRAGLTPKYKDVEQLIEMLDYDILGKPSNQIMDGVEIEKGIFQYKIPVQDFLVQIIHMGKNQTLQLPTSHSSSVFLLLNGTISNKDQDQQKYSSGTVWFIPQDSEINISSHEQTVLAVQAMLGKN</sequence>
<dbReference type="InterPro" id="IPR014710">
    <property type="entry name" value="RmlC-like_jellyroll"/>
</dbReference>
<keyword evidence="5 9" id="KW-0479">Metal-binding</keyword>
<dbReference type="EMBL" id="JANTQA010000063">
    <property type="protein sequence ID" value="KAJ3426849.1"/>
    <property type="molecule type" value="Genomic_DNA"/>
</dbReference>
<comment type="similarity">
    <text evidence="3">Belongs to the mannose-6-phosphate isomerase type 1 family.</text>
</comment>
<dbReference type="GO" id="GO:0004476">
    <property type="term" value="F:mannose-6-phosphate isomerase activity"/>
    <property type="evidence" value="ECO:0007669"/>
    <property type="project" value="UniProtKB-EC"/>
</dbReference>
<comment type="pathway">
    <text evidence="2">Nucleotide-sugar biosynthesis; GDP-alpha-D-mannose biosynthesis; alpha-D-mannose 1-phosphate from D-fructose 6-phosphate: step 1/2.</text>
</comment>
<dbReference type="PROSITE" id="PS00965">
    <property type="entry name" value="PMI_I_1"/>
    <property type="match status" value="1"/>
</dbReference>
<evidence type="ECO:0000259" key="10">
    <source>
        <dbReference type="Pfam" id="PF20511"/>
    </source>
</evidence>
<evidence type="ECO:0000256" key="8">
    <source>
        <dbReference type="PIRSR" id="PIRSR001480-1"/>
    </source>
</evidence>
<dbReference type="Pfam" id="PF20511">
    <property type="entry name" value="PMI_typeI_cat"/>
    <property type="match status" value="1"/>
</dbReference>
<keyword evidence="6 9" id="KW-0862">Zinc</keyword>
<dbReference type="NCBIfam" id="TIGR00218">
    <property type="entry name" value="manA"/>
    <property type="match status" value="1"/>
</dbReference>
<evidence type="ECO:0000256" key="7">
    <source>
        <dbReference type="ARBA" id="ARBA00023235"/>
    </source>
</evidence>
<proteinExistence type="inferred from homology"/>
<evidence type="ECO:0000256" key="4">
    <source>
        <dbReference type="ARBA" id="ARBA00011956"/>
    </source>
</evidence>
<dbReference type="GO" id="GO:0009298">
    <property type="term" value="P:GDP-mannose biosynthetic process"/>
    <property type="evidence" value="ECO:0007669"/>
    <property type="project" value="InterPro"/>
</dbReference>
<dbReference type="InterPro" id="IPR046457">
    <property type="entry name" value="PMI_typeI_cat"/>
</dbReference>
<evidence type="ECO:0000259" key="11">
    <source>
        <dbReference type="Pfam" id="PF20512"/>
    </source>
</evidence>
<dbReference type="Proteomes" id="UP001146793">
    <property type="component" value="Unassembled WGS sequence"/>
</dbReference>
<dbReference type="AlphaFoldDB" id="A0AAV7YH99"/>
<dbReference type="GO" id="GO:0005829">
    <property type="term" value="C:cytosol"/>
    <property type="evidence" value="ECO:0007669"/>
    <property type="project" value="TreeGrafter"/>
</dbReference>
<dbReference type="CDD" id="cd07011">
    <property type="entry name" value="cupin_PMI_type_I_N"/>
    <property type="match status" value="1"/>
</dbReference>
<comment type="catalytic activity">
    <reaction evidence="1">
        <text>D-mannose 6-phosphate = D-fructose 6-phosphate</text>
        <dbReference type="Rhea" id="RHEA:12356"/>
        <dbReference type="ChEBI" id="CHEBI:58735"/>
        <dbReference type="ChEBI" id="CHEBI:61527"/>
        <dbReference type="EC" id="5.3.1.8"/>
    </reaction>
</comment>
<dbReference type="Gene3D" id="2.60.120.10">
    <property type="entry name" value="Jelly Rolls"/>
    <property type="match status" value="2"/>
</dbReference>
<dbReference type="EC" id="5.3.1.8" evidence="4"/>
<organism evidence="12 13">
    <name type="scientific">Anaeramoeba flamelloides</name>
    <dbReference type="NCBI Taxonomy" id="1746091"/>
    <lineage>
        <taxon>Eukaryota</taxon>
        <taxon>Metamonada</taxon>
        <taxon>Anaeramoebidae</taxon>
        <taxon>Anaeramoeba</taxon>
    </lineage>
</organism>
<dbReference type="InterPro" id="IPR046458">
    <property type="entry name" value="PMI_typeI_hel"/>
</dbReference>
<accession>A0AAV7YH99</accession>
<dbReference type="Gene3D" id="1.10.441.10">
    <property type="entry name" value="Phosphomannose Isomerase, domain 2"/>
    <property type="match status" value="1"/>
</dbReference>
<evidence type="ECO:0000256" key="3">
    <source>
        <dbReference type="ARBA" id="ARBA00010772"/>
    </source>
</evidence>
<reference evidence="12" key="1">
    <citation type="submission" date="2022-08" db="EMBL/GenBank/DDBJ databases">
        <title>Novel sulphate-reducing endosymbionts in the free-living metamonad Anaeramoeba.</title>
        <authorList>
            <person name="Jerlstrom-Hultqvist J."/>
            <person name="Cepicka I."/>
            <person name="Gallot-Lavallee L."/>
            <person name="Salas-Leiva D."/>
            <person name="Curtis B.A."/>
            <person name="Zahonova K."/>
            <person name="Pipaliya S."/>
            <person name="Dacks J."/>
            <person name="Roger A.J."/>
        </authorList>
    </citation>
    <scope>NUCLEOTIDE SEQUENCE</scope>
    <source>
        <strain evidence="12">Busselton2</strain>
    </source>
</reference>
<feature type="binding site" evidence="9">
    <location>
        <position position="137"/>
    </location>
    <ligand>
        <name>Zn(2+)</name>
        <dbReference type="ChEBI" id="CHEBI:29105"/>
    </ligand>
</feature>
<name>A0AAV7YH99_9EUKA</name>
<feature type="binding site" evidence="9">
    <location>
        <position position="274"/>
    </location>
    <ligand>
        <name>Zn(2+)</name>
        <dbReference type="ChEBI" id="CHEBI:29105"/>
    </ligand>
</feature>
<keyword evidence="7 12" id="KW-0413">Isomerase</keyword>
<evidence type="ECO:0000256" key="2">
    <source>
        <dbReference type="ARBA" id="ARBA00004666"/>
    </source>
</evidence>
<evidence type="ECO:0000256" key="9">
    <source>
        <dbReference type="PIRSR" id="PIRSR001480-2"/>
    </source>
</evidence>
<dbReference type="PRINTS" id="PR00714">
    <property type="entry name" value="MAN6PISMRASE"/>
</dbReference>
<feature type="binding site" evidence="9">
    <location>
        <position position="112"/>
    </location>
    <ligand>
        <name>Zn(2+)</name>
        <dbReference type="ChEBI" id="CHEBI:29105"/>
    </ligand>
</feature>
<dbReference type="SUPFAM" id="SSF51182">
    <property type="entry name" value="RmlC-like cupins"/>
    <property type="match status" value="1"/>
</dbReference>
<dbReference type="GO" id="GO:0008270">
    <property type="term" value="F:zinc ion binding"/>
    <property type="evidence" value="ECO:0007669"/>
    <property type="project" value="InterPro"/>
</dbReference>
<comment type="caution">
    <text evidence="12">The sequence shown here is derived from an EMBL/GenBank/DDBJ whole genome shotgun (WGS) entry which is preliminary data.</text>
</comment>
<evidence type="ECO:0000256" key="1">
    <source>
        <dbReference type="ARBA" id="ARBA00000757"/>
    </source>
</evidence>
<comment type="cofactor">
    <cofactor evidence="9">
        <name>Zn(2+)</name>
        <dbReference type="ChEBI" id="CHEBI:29105"/>
    </cofactor>
    <text evidence="9">Binds 1 zinc ion per subunit.</text>
</comment>
<dbReference type="PANTHER" id="PTHR10309:SF0">
    <property type="entry name" value="MANNOSE-6-PHOSPHATE ISOMERASE"/>
    <property type="match status" value="1"/>
</dbReference>
<evidence type="ECO:0000256" key="6">
    <source>
        <dbReference type="ARBA" id="ARBA00022833"/>
    </source>
</evidence>
<feature type="binding site" evidence="9">
    <location>
        <position position="110"/>
    </location>
    <ligand>
        <name>Zn(2+)</name>
        <dbReference type="ChEBI" id="CHEBI:29105"/>
    </ligand>
</feature>
<dbReference type="InterPro" id="IPR018050">
    <property type="entry name" value="Pmannose_isomerase-type1_CS"/>
</dbReference>
<evidence type="ECO:0000256" key="5">
    <source>
        <dbReference type="ARBA" id="ARBA00022723"/>
    </source>
</evidence>
<feature type="domain" description="Phosphomannose isomerase type I catalytic" evidence="10">
    <location>
        <begin position="8"/>
        <end position="152"/>
    </location>
</feature>
<dbReference type="InterPro" id="IPR011051">
    <property type="entry name" value="RmlC_Cupin_sf"/>
</dbReference>
<dbReference type="InterPro" id="IPR001250">
    <property type="entry name" value="Man6P_Isoase-1"/>
</dbReference>
<dbReference type="PANTHER" id="PTHR10309">
    <property type="entry name" value="MANNOSE-6-PHOSPHATE ISOMERASE"/>
    <property type="match status" value="1"/>
</dbReference>